<keyword evidence="6" id="KW-0378">Hydrolase</keyword>
<keyword evidence="7" id="KW-0862">Zinc</keyword>
<dbReference type="Pfam" id="PF17900">
    <property type="entry name" value="Peptidase_M1_N"/>
    <property type="match status" value="1"/>
</dbReference>
<dbReference type="SUPFAM" id="SSF48452">
    <property type="entry name" value="TPR-like"/>
    <property type="match status" value="1"/>
</dbReference>
<dbReference type="Gene3D" id="2.60.40.1840">
    <property type="match status" value="2"/>
</dbReference>
<dbReference type="Gene3D" id="1.10.390.10">
    <property type="entry name" value="Neutral Protease Domain 2"/>
    <property type="match status" value="1"/>
</dbReference>
<dbReference type="InterPro" id="IPR045357">
    <property type="entry name" value="Aminopeptidase_N-like_N"/>
</dbReference>
<dbReference type="SUPFAM" id="SSF63737">
    <property type="entry name" value="Leukotriene A4 hydrolase N-terminal domain"/>
    <property type="match status" value="1"/>
</dbReference>
<comment type="cofactor">
    <cofactor evidence="1">
        <name>Zn(2+)</name>
        <dbReference type="ChEBI" id="CHEBI:29105"/>
    </cofactor>
</comment>
<dbReference type="FunFam" id="2.60.40.1730:FF:000005">
    <property type="entry name" value="Aminopeptidase N"/>
    <property type="match status" value="1"/>
</dbReference>
<feature type="domain" description="Peptidase M1 alanyl aminopeptidase Ig-like fold" evidence="12">
    <location>
        <begin position="1084"/>
        <end position="1163"/>
    </location>
</feature>
<dbReference type="STRING" id="3076.A0A2P6TQ35"/>
<dbReference type="GO" id="GO:0006508">
    <property type="term" value="P:proteolysis"/>
    <property type="evidence" value="ECO:0007669"/>
    <property type="project" value="UniProtKB-KW"/>
</dbReference>
<dbReference type="InterPro" id="IPR014782">
    <property type="entry name" value="Peptidase_M1_dom"/>
</dbReference>
<sequence>MALPRSRLVRGALAQLRCSTGLLDGPAAAAAAPMAGAPHMPLAPPALAAPGAPPALAAAWQPARGISAATVLLAERQAGGSAPPPPPPAANGSTAAGVPSDDEEELSDDDAADAMSEAFERLIQAAFEMVQQGKPMEAEYVLSEGAKQAEEILGPNALELAALHDQLCVIRFLHERMPEAAEAAKRALDILKEHDSGFGPAMAIAATRYAAALLGAGSPQEAQLYTGQAISSLEQAMGMLAELKGDDEEEEAELQETREKFELGLGEARFYHALAQQAQNLSADAVGQYFAEMESGLQAMEQHLGSDSPLVAAALREHSRLIMEALEGDKQEAAEALYEQDVRLHMAAGDNFEHVALTLYQCGTLQYVMGKYEAAAESLRRSLATVRKHFPQAEEHLLTVQQRLGMVLALLGEYDTAKQLLHEVAPALVANLGEGNPANEEIDFMLALIGLREMAADGVADAGRRAAHLEAMQKHLKALAGYGEEHMLVKKAQSLFEEAQALTAAAGVRAVKVALRGSLAGRRAALKGEPLFSSFQGARLAPLAAAAATGRAAAAARRSLAGRAFATVAAPATEQETMVAQPHKEYFRKDYKPPAYLVDTIHLNFVLNEDVTRVESRMRVLPNHAAGERPALFLNGREDVKLVSVKINGEALPVEGYEVESKGLTIKAPPAGQFDLEIATDVHPEQNTSLEGLYKSGGNFCTQCEAEGFRGITFFQDRPDVMAKYTTRIEADKARYPVLLGNGNLVQSGDLEGGRHFTVWEDPFRKPCYLFALVAGNLAMKEDTFTTMSGKQVALRIFVNEHNIGRVDFAMESLKRSMKWDEDVFGLEYDLDLFNIVAVDDFNMGAMENKSLNIFNSRLVLATPDTATDGDFARIEGVVGHEYFHNFTGNRVTCRDWFQLTLKEGLTVYRDQEFSADMNSRPVKRIEDVIRLRAAQFSEDNGPMAHPIRPESYIKMDNFYTLTVYEKGAEVVRLYEAVVRLYEAVLGKEGFRKGMDLYFQRHDGQAVTCDDFLAAMADANGEDLSSLAKWYSQAGTPRVTAVTSYNPSDKTFILKLSQTIQPTPGQPSKDLVLTLCPPLHAALQTIQPTPGQPTKDPVLIPVRMGLLGPDGKELPLKLRGGPELGTETVLRLTDKEQEFVFEGIEARPVPSLLRGFSAPVHLTVEGQTDEDLLHLLAYDTDSFNRWEAGHVLAKKLMRELYTAAAQSKEGSVTERLAAAGGVKPSLVDAYRALLTDSSVDGAFKAYAISLPELSELVDKIPEADPVLLYEVREYVTRELAQRLRPELEAAVAANDDAPGTPYEFNAAACARRALKNKALGYLAALGEPAVTEQLARRFKEATNMTDEISALAALDRAGGQLGASPGCVAARGAVLQGFFDKWQSEPLVLLKWFALQAGSNAPGNLAAVKALVDHPSFHITNPNSCYSLFLGFARSPVNFHAADGSGYEFLGDMVLKVDKINRQVASRLVSAFSTFKNYDSARQALMKAQLQRIVDTEGLSDNVFEIASKSLKDA</sequence>
<feature type="domain" description="Aminopeptidase N-like N-terminal" evidence="14">
    <location>
        <begin position="649"/>
        <end position="770"/>
    </location>
</feature>
<dbReference type="OrthoDB" id="10031169at2759"/>
<dbReference type="Pfam" id="PF01433">
    <property type="entry name" value="Peptidase_M1"/>
    <property type="match status" value="1"/>
</dbReference>
<evidence type="ECO:0000256" key="4">
    <source>
        <dbReference type="ARBA" id="ARBA00022670"/>
    </source>
</evidence>
<organism evidence="15 16">
    <name type="scientific">Chlorella sorokiniana</name>
    <name type="common">Freshwater green alga</name>
    <dbReference type="NCBI Taxonomy" id="3076"/>
    <lineage>
        <taxon>Eukaryota</taxon>
        <taxon>Viridiplantae</taxon>
        <taxon>Chlorophyta</taxon>
        <taxon>core chlorophytes</taxon>
        <taxon>Trebouxiophyceae</taxon>
        <taxon>Chlorellales</taxon>
        <taxon>Chlorellaceae</taxon>
        <taxon>Chlorella clade</taxon>
        <taxon>Chlorella</taxon>
    </lineage>
</organism>
<feature type="compositionally biased region" description="Acidic residues" evidence="10">
    <location>
        <begin position="100"/>
        <end position="110"/>
    </location>
</feature>
<dbReference type="Pfam" id="PF17432">
    <property type="entry name" value="DUF3458_C"/>
    <property type="match status" value="1"/>
</dbReference>
<dbReference type="Proteomes" id="UP000239899">
    <property type="component" value="Unassembled WGS sequence"/>
</dbReference>
<dbReference type="GO" id="GO:0008237">
    <property type="term" value="F:metallopeptidase activity"/>
    <property type="evidence" value="ECO:0007669"/>
    <property type="project" value="UniProtKB-KW"/>
</dbReference>
<dbReference type="InterPro" id="IPR042097">
    <property type="entry name" value="Aminopeptidase_N-like_N_sf"/>
</dbReference>
<keyword evidence="3 15" id="KW-0031">Aminopeptidase</keyword>
<evidence type="ECO:0000256" key="5">
    <source>
        <dbReference type="ARBA" id="ARBA00022723"/>
    </source>
</evidence>
<dbReference type="InterPro" id="IPR037144">
    <property type="entry name" value="Peptidase_M1_pepN_C_sf"/>
</dbReference>
<evidence type="ECO:0000256" key="3">
    <source>
        <dbReference type="ARBA" id="ARBA00022438"/>
    </source>
</evidence>
<dbReference type="GO" id="GO:0008270">
    <property type="term" value="F:zinc ion binding"/>
    <property type="evidence" value="ECO:0007669"/>
    <property type="project" value="InterPro"/>
</dbReference>
<accession>A0A2P6TQ35</accession>
<dbReference type="FunFam" id="1.10.390.10:FF:000002">
    <property type="entry name" value="Aminopeptidase N"/>
    <property type="match status" value="1"/>
</dbReference>
<dbReference type="PANTHER" id="PTHR46322">
    <property type="entry name" value="PUROMYCIN-SENSITIVE AMINOPEPTIDASE"/>
    <property type="match status" value="1"/>
</dbReference>
<evidence type="ECO:0000256" key="1">
    <source>
        <dbReference type="ARBA" id="ARBA00001947"/>
    </source>
</evidence>
<evidence type="ECO:0000256" key="6">
    <source>
        <dbReference type="ARBA" id="ARBA00022801"/>
    </source>
</evidence>
<dbReference type="GO" id="GO:0004177">
    <property type="term" value="F:aminopeptidase activity"/>
    <property type="evidence" value="ECO:0007669"/>
    <property type="project" value="UniProtKB-KW"/>
</dbReference>
<feature type="region of interest" description="Disordered" evidence="10">
    <location>
        <begin position="77"/>
        <end position="110"/>
    </location>
</feature>
<dbReference type="NCBIfam" id="TIGR02414">
    <property type="entry name" value="pepN_proteo"/>
    <property type="match status" value="1"/>
</dbReference>
<keyword evidence="9" id="KW-0175">Coiled coil</keyword>
<evidence type="ECO:0000313" key="15">
    <source>
        <dbReference type="EMBL" id="PRW56146.1"/>
    </source>
</evidence>
<feature type="coiled-coil region" evidence="9">
    <location>
        <begin position="233"/>
        <end position="260"/>
    </location>
</feature>
<dbReference type="InterPro" id="IPR038438">
    <property type="entry name" value="PepN_Ig-like_sf"/>
</dbReference>
<dbReference type="InterPro" id="IPR012779">
    <property type="entry name" value="Peptidase_M1_pepN"/>
</dbReference>
<keyword evidence="8" id="KW-0482">Metalloprotease</keyword>
<dbReference type="PRINTS" id="PR00756">
    <property type="entry name" value="ALADIPTASE"/>
</dbReference>
<dbReference type="CDD" id="cd09600">
    <property type="entry name" value="M1_APN"/>
    <property type="match status" value="1"/>
</dbReference>
<dbReference type="EMBL" id="LHPG02000009">
    <property type="protein sequence ID" value="PRW56146.1"/>
    <property type="molecule type" value="Genomic_DNA"/>
</dbReference>
<feature type="domain" description="Peptidase M1 membrane alanine aminopeptidase" evidence="11">
    <location>
        <begin position="809"/>
        <end position="1029"/>
    </location>
</feature>
<dbReference type="InterPro" id="IPR011990">
    <property type="entry name" value="TPR-like_helical_dom_sf"/>
</dbReference>
<keyword evidence="5" id="KW-0479">Metal-binding</keyword>
<evidence type="ECO:0000256" key="2">
    <source>
        <dbReference type="ARBA" id="ARBA00010136"/>
    </source>
</evidence>
<evidence type="ECO:0000259" key="11">
    <source>
        <dbReference type="Pfam" id="PF01433"/>
    </source>
</evidence>
<dbReference type="Gene3D" id="3.30.2010.30">
    <property type="match status" value="1"/>
</dbReference>
<gene>
    <name evidence="15" type="ORF">C2E21_5257</name>
</gene>
<dbReference type="InterPro" id="IPR024601">
    <property type="entry name" value="Peptidase_M1_pepN_C"/>
</dbReference>
<dbReference type="InterPro" id="IPR027268">
    <property type="entry name" value="Peptidase_M4/M1_CTD_sf"/>
</dbReference>
<feature type="domain" description="Peptidase M1 alanyl aminopeptidase C-terminal" evidence="13">
    <location>
        <begin position="1169"/>
        <end position="1512"/>
    </location>
</feature>
<evidence type="ECO:0000259" key="12">
    <source>
        <dbReference type="Pfam" id="PF11940"/>
    </source>
</evidence>
<dbReference type="InterPro" id="IPR001930">
    <property type="entry name" value="Peptidase_M1"/>
</dbReference>
<evidence type="ECO:0000313" key="16">
    <source>
        <dbReference type="Proteomes" id="UP000239899"/>
    </source>
</evidence>
<proteinExistence type="inferred from homology"/>
<comment type="similarity">
    <text evidence="2">Belongs to the peptidase M1 family.</text>
</comment>
<evidence type="ECO:0000259" key="13">
    <source>
        <dbReference type="Pfam" id="PF17432"/>
    </source>
</evidence>
<dbReference type="Gene3D" id="1.25.50.10">
    <property type="entry name" value="Peptidase M1, alanyl aminopeptidase, C-terminal domain"/>
    <property type="match status" value="1"/>
</dbReference>
<reference evidence="15 16" key="1">
    <citation type="journal article" date="2018" name="Plant J.">
        <title>Genome sequences of Chlorella sorokiniana UTEX 1602 and Micractinium conductrix SAG 241.80: implications to maltose excretion by a green alga.</title>
        <authorList>
            <person name="Arriola M.B."/>
            <person name="Velmurugan N."/>
            <person name="Zhang Y."/>
            <person name="Plunkett M.H."/>
            <person name="Hondzo H."/>
            <person name="Barney B.M."/>
        </authorList>
    </citation>
    <scope>NUCLEOTIDE SEQUENCE [LARGE SCALE GENOMIC DNA]</scope>
    <source>
        <strain evidence="16">UTEX 1602</strain>
    </source>
</reference>
<dbReference type="Pfam" id="PF11940">
    <property type="entry name" value="DUF3458"/>
    <property type="match status" value="1"/>
</dbReference>
<dbReference type="SUPFAM" id="SSF55486">
    <property type="entry name" value="Metalloproteases ('zincins'), catalytic domain"/>
    <property type="match status" value="1"/>
</dbReference>
<evidence type="ECO:0000256" key="9">
    <source>
        <dbReference type="SAM" id="Coils"/>
    </source>
</evidence>
<dbReference type="PANTHER" id="PTHR46322:SF1">
    <property type="entry name" value="PUROMYCIN-SENSITIVE AMINOPEPTIDASE"/>
    <property type="match status" value="1"/>
</dbReference>
<dbReference type="InterPro" id="IPR035414">
    <property type="entry name" value="Peptidase_M1_pepN_Ig-like"/>
</dbReference>
<keyword evidence="4" id="KW-0645">Protease</keyword>
<evidence type="ECO:0000256" key="10">
    <source>
        <dbReference type="SAM" id="MobiDB-lite"/>
    </source>
</evidence>
<dbReference type="Gene3D" id="2.60.40.1730">
    <property type="entry name" value="tricorn interacting facor f3 domain"/>
    <property type="match status" value="1"/>
</dbReference>
<evidence type="ECO:0000259" key="14">
    <source>
        <dbReference type="Pfam" id="PF17900"/>
    </source>
</evidence>
<dbReference type="FunFam" id="3.30.2010.30:FF:000002">
    <property type="entry name" value="Putative aminopeptidase N"/>
    <property type="match status" value="1"/>
</dbReference>
<comment type="caution">
    <text evidence="15">The sequence shown here is derived from an EMBL/GenBank/DDBJ whole genome shotgun (WGS) entry which is preliminary data.</text>
</comment>
<evidence type="ECO:0000256" key="8">
    <source>
        <dbReference type="ARBA" id="ARBA00023049"/>
    </source>
</evidence>
<keyword evidence="16" id="KW-1185">Reference proteome</keyword>
<name>A0A2P6TQ35_CHLSO</name>
<dbReference type="Gene3D" id="1.25.40.10">
    <property type="entry name" value="Tetratricopeptide repeat domain"/>
    <property type="match status" value="2"/>
</dbReference>
<protein>
    <submittedName>
        <fullName evidence="15">Puromycin-sensitive aminopeptidase isoform X1 isoform B</fullName>
    </submittedName>
</protein>
<evidence type="ECO:0000256" key="7">
    <source>
        <dbReference type="ARBA" id="ARBA00022833"/>
    </source>
</evidence>